<dbReference type="EMBL" id="FNZE01000009">
    <property type="protein sequence ID" value="SEJ46692.1"/>
    <property type="molecule type" value="Genomic_DNA"/>
</dbReference>
<organism evidence="1 2">
    <name type="scientific">Pseudomonas linyingensis</name>
    <dbReference type="NCBI Taxonomy" id="915471"/>
    <lineage>
        <taxon>Bacteria</taxon>
        <taxon>Pseudomonadati</taxon>
        <taxon>Pseudomonadota</taxon>
        <taxon>Gammaproteobacteria</taxon>
        <taxon>Pseudomonadales</taxon>
        <taxon>Pseudomonadaceae</taxon>
        <taxon>Pseudomonas</taxon>
    </lineage>
</organism>
<name>A0A1H6ZAM9_9PSED</name>
<gene>
    <name evidence="1" type="ORF">SAMN05216201_10986</name>
</gene>
<proteinExistence type="predicted"/>
<dbReference type="RefSeq" id="WP_090311369.1">
    <property type="nucleotide sequence ID" value="NZ_FNZE01000009.1"/>
</dbReference>
<evidence type="ECO:0000313" key="2">
    <source>
        <dbReference type="Proteomes" id="UP000242930"/>
    </source>
</evidence>
<reference evidence="2" key="1">
    <citation type="submission" date="2016-10" db="EMBL/GenBank/DDBJ databases">
        <authorList>
            <person name="Varghese N."/>
            <person name="Submissions S."/>
        </authorList>
    </citation>
    <scope>NUCLEOTIDE SEQUENCE [LARGE SCALE GENOMIC DNA]</scope>
    <source>
        <strain evidence="2">LMG 25967</strain>
    </source>
</reference>
<keyword evidence="1" id="KW-0946">Virion</keyword>
<dbReference type="AlphaFoldDB" id="A0A1H6ZAM9"/>
<evidence type="ECO:0000313" key="1">
    <source>
        <dbReference type="EMBL" id="SEJ46692.1"/>
    </source>
</evidence>
<keyword evidence="2" id="KW-1185">Reference proteome</keyword>
<dbReference type="OrthoDB" id="1624479at2"/>
<dbReference type="Pfam" id="PF25209">
    <property type="entry name" value="Phage_capsid_4"/>
    <property type="match status" value="1"/>
</dbReference>
<protein>
    <submittedName>
        <fullName evidence="1">P22 coat protein-gene protein 5</fullName>
    </submittedName>
</protein>
<accession>A0A1H6ZAM9</accession>
<keyword evidence="1" id="KW-0167">Capsid protein</keyword>
<dbReference type="STRING" id="915471.SAMN05216201_10986"/>
<dbReference type="Proteomes" id="UP000242930">
    <property type="component" value="Unassembled WGS sequence"/>
</dbReference>
<sequence>MAGPTRAGSHPDYSSSGTAGFIPEIWSGKLVEKLYASTCFGEIANTDYEGEIKNQGDTVQIRTVPNITIRDYQIGGGLTYEKPTSGKVELQIDKAKYFAFEVNDIDRYQADIKLMDEFSDDGGEQMKIAIDTDILARHYADVHADNAGATAGAKSDAINLGVAGTPVAVSKTNVLDLIVDCGTVLDEQNVPETNRWIILPAWMGGMLKKSDLKDASIMGDSVSVFRNGKLGQLDRFTVYLSNNLSVVNDVAAGNKKCTNVMFGHKKALTFASQMTQMETLKNPSDFGNLVRGLNVYGSKVIDPKAIGHLYATRG</sequence>